<evidence type="ECO:0008006" key="3">
    <source>
        <dbReference type="Google" id="ProtNLM"/>
    </source>
</evidence>
<sequence>MSARMVTYRVKEGRAAENAAYVRDVMADLAQRGAEGVAYRVYLLEDGVTFLHVVHEDGEGGALEVSEAFQRFTSTLIEDRCADTPELHRMTLVGRYDG</sequence>
<gene>
    <name evidence="1" type="ORF">G5V58_25250</name>
</gene>
<name>A0A6G6WKI1_9ACTN</name>
<dbReference type="RefSeq" id="WP_165238339.1">
    <property type="nucleotide sequence ID" value="NZ_CP049257.1"/>
</dbReference>
<accession>A0A6G6WKI1</accession>
<dbReference type="KEGG" id="nano:G5V58_25250"/>
<reference evidence="1 2" key="1">
    <citation type="submission" date="2020-02" db="EMBL/GenBank/DDBJ databases">
        <title>Full genome sequence of Nocardioides sp. R-3366.</title>
        <authorList>
            <person name="Im W.-T."/>
        </authorList>
    </citation>
    <scope>NUCLEOTIDE SEQUENCE [LARGE SCALE GENOMIC DNA]</scope>
    <source>
        <strain evidence="1 2">R-3366</strain>
    </source>
</reference>
<protein>
    <recommendedName>
        <fullName evidence="3">ABM domain-containing protein</fullName>
    </recommendedName>
</protein>
<dbReference type="EMBL" id="CP049257">
    <property type="protein sequence ID" value="QIG45605.1"/>
    <property type="molecule type" value="Genomic_DNA"/>
</dbReference>
<proteinExistence type="predicted"/>
<dbReference type="AlphaFoldDB" id="A0A6G6WKI1"/>
<evidence type="ECO:0000313" key="1">
    <source>
        <dbReference type="EMBL" id="QIG45605.1"/>
    </source>
</evidence>
<organism evidence="1 2">
    <name type="scientific">Nocardioides anomalus</name>
    <dbReference type="NCBI Taxonomy" id="2712223"/>
    <lineage>
        <taxon>Bacteria</taxon>
        <taxon>Bacillati</taxon>
        <taxon>Actinomycetota</taxon>
        <taxon>Actinomycetes</taxon>
        <taxon>Propionibacteriales</taxon>
        <taxon>Nocardioidaceae</taxon>
        <taxon>Nocardioides</taxon>
    </lineage>
</organism>
<keyword evidence="2" id="KW-1185">Reference proteome</keyword>
<evidence type="ECO:0000313" key="2">
    <source>
        <dbReference type="Proteomes" id="UP000502996"/>
    </source>
</evidence>
<dbReference type="Proteomes" id="UP000502996">
    <property type="component" value="Chromosome"/>
</dbReference>